<dbReference type="GO" id="GO:0015232">
    <property type="term" value="F:heme transmembrane transporter activity"/>
    <property type="evidence" value="ECO:0007669"/>
    <property type="project" value="InterPro"/>
</dbReference>
<comment type="subcellular location">
    <subcellularLocation>
        <location evidence="1">Membrane</location>
        <topology evidence="1">Multi-pass membrane protein</topology>
    </subcellularLocation>
</comment>
<evidence type="ECO:0008006" key="9">
    <source>
        <dbReference type="Google" id="ProtNLM"/>
    </source>
</evidence>
<evidence type="ECO:0000256" key="1">
    <source>
        <dbReference type="ARBA" id="ARBA00004141"/>
    </source>
</evidence>
<organism evidence="7 8">
    <name type="scientific">SAR86 cluster bacterium</name>
    <dbReference type="NCBI Taxonomy" id="2030880"/>
    <lineage>
        <taxon>Bacteria</taxon>
        <taxon>Pseudomonadati</taxon>
        <taxon>Pseudomonadota</taxon>
        <taxon>Gammaproteobacteria</taxon>
        <taxon>SAR86 cluster</taxon>
    </lineage>
</organism>
<evidence type="ECO:0000313" key="7">
    <source>
        <dbReference type="EMBL" id="RCL37471.1"/>
    </source>
</evidence>
<evidence type="ECO:0000256" key="6">
    <source>
        <dbReference type="SAM" id="Phobius"/>
    </source>
</evidence>
<evidence type="ECO:0000256" key="4">
    <source>
        <dbReference type="ARBA" id="ARBA00022989"/>
    </source>
</evidence>
<comment type="similarity">
    <text evidence="2">Belongs to the CcmB/CycW/HelB family.</text>
</comment>
<evidence type="ECO:0000313" key="8">
    <source>
        <dbReference type="Proteomes" id="UP000253032"/>
    </source>
</evidence>
<keyword evidence="3 6" id="KW-0812">Transmembrane</keyword>
<evidence type="ECO:0000256" key="3">
    <source>
        <dbReference type="ARBA" id="ARBA00022692"/>
    </source>
</evidence>
<feature type="transmembrane region" description="Helical" evidence="6">
    <location>
        <begin position="47"/>
        <end position="68"/>
    </location>
</feature>
<sequence>MLRLIRTESFKLSRKLKSWLGPQLILVLVLIAFPLSIDISQYDLDKFYFSIIVISLMMTAFISTEGMFEEDFEDGSLEQEFLLEQDFYKIVLSKMLIYVFFIGIPIALIGSLFLITNGADFDDLPKVFSILCLSNILLFNLFSFGNALSINKGAMLGVLTSLPLALPVIILLGRAVRTIQYGEGFFSIIILMSGISLIVLAIMPIVISAALKTHID</sequence>
<dbReference type="AlphaFoldDB" id="A0A368BJQ9"/>
<feature type="transmembrane region" description="Helical" evidence="6">
    <location>
        <begin position="127"/>
        <end position="148"/>
    </location>
</feature>
<comment type="caution">
    <text evidence="7">The sequence shown here is derived from an EMBL/GenBank/DDBJ whole genome shotgun (WGS) entry which is preliminary data.</text>
</comment>
<feature type="transmembrane region" description="Helical" evidence="6">
    <location>
        <begin position="185"/>
        <end position="211"/>
    </location>
</feature>
<dbReference type="Proteomes" id="UP000253032">
    <property type="component" value="Unassembled WGS sequence"/>
</dbReference>
<feature type="transmembrane region" description="Helical" evidence="6">
    <location>
        <begin position="20"/>
        <end position="40"/>
    </location>
</feature>
<proteinExistence type="inferred from homology"/>
<feature type="transmembrane region" description="Helical" evidence="6">
    <location>
        <begin position="154"/>
        <end position="173"/>
    </location>
</feature>
<dbReference type="GO" id="GO:0016020">
    <property type="term" value="C:membrane"/>
    <property type="evidence" value="ECO:0007669"/>
    <property type="project" value="UniProtKB-SubCell"/>
</dbReference>
<dbReference type="Pfam" id="PF03379">
    <property type="entry name" value="CcmB"/>
    <property type="match status" value="1"/>
</dbReference>
<dbReference type="EMBL" id="QOPC01000022">
    <property type="protein sequence ID" value="RCL37471.1"/>
    <property type="molecule type" value="Genomic_DNA"/>
</dbReference>
<keyword evidence="4 6" id="KW-1133">Transmembrane helix</keyword>
<name>A0A368BJQ9_9GAMM</name>
<dbReference type="PRINTS" id="PR01414">
    <property type="entry name" value="CCMBBIOGNSIS"/>
</dbReference>
<evidence type="ECO:0000256" key="2">
    <source>
        <dbReference type="ARBA" id="ARBA00010544"/>
    </source>
</evidence>
<protein>
    <recommendedName>
        <fullName evidence="9">Heme transporter CcmB</fullName>
    </recommendedName>
</protein>
<keyword evidence="5 6" id="KW-0472">Membrane</keyword>
<accession>A0A368BJQ9</accession>
<dbReference type="GO" id="GO:0017004">
    <property type="term" value="P:cytochrome complex assembly"/>
    <property type="evidence" value="ECO:0007669"/>
    <property type="project" value="InterPro"/>
</dbReference>
<dbReference type="InterPro" id="IPR003544">
    <property type="entry name" value="Cyt_c_biogenesis_CcmB"/>
</dbReference>
<gene>
    <name evidence="7" type="ORF">DBW98_03820</name>
</gene>
<feature type="transmembrane region" description="Helical" evidence="6">
    <location>
        <begin position="95"/>
        <end position="115"/>
    </location>
</feature>
<reference evidence="7 8" key="1">
    <citation type="journal article" date="2018" name="Microbiome">
        <title>Fine metagenomic profile of the Mediterranean stratified and mixed water columns revealed by assembly and recruitment.</title>
        <authorList>
            <person name="Haro-Moreno J.M."/>
            <person name="Lopez-Perez M."/>
            <person name="De La Torre J.R."/>
            <person name="Picazo A."/>
            <person name="Camacho A."/>
            <person name="Rodriguez-Valera F."/>
        </authorList>
    </citation>
    <scope>NUCLEOTIDE SEQUENCE [LARGE SCALE GENOMIC DNA]</scope>
    <source>
        <strain evidence="7">MED-G84</strain>
    </source>
</reference>
<evidence type="ECO:0000256" key="5">
    <source>
        <dbReference type="ARBA" id="ARBA00023136"/>
    </source>
</evidence>